<dbReference type="Pfam" id="PF03514">
    <property type="entry name" value="GRAS"/>
    <property type="match status" value="1"/>
</dbReference>
<dbReference type="PANTHER" id="PTHR31636">
    <property type="entry name" value="OSJNBA0084A10.13 PROTEIN-RELATED"/>
    <property type="match status" value="1"/>
</dbReference>
<feature type="non-terminal residue" evidence="5">
    <location>
        <position position="211"/>
    </location>
</feature>
<comment type="similarity">
    <text evidence="3">Belongs to the GRAS family.</text>
</comment>
<feature type="compositionally biased region" description="Polar residues" evidence="4">
    <location>
        <begin position="1"/>
        <end position="10"/>
    </location>
</feature>
<protein>
    <submittedName>
        <fullName evidence="5">Scarecrow-like protein 18</fullName>
    </submittedName>
</protein>
<name>A0A699RXJ4_TANCI</name>
<gene>
    <name evidence="5" type="ORF">Tci_861452</name>
</gene>
<keyword evidence="2" id="KW-0804">Transcription</keyword>
<organism evidence="5">
    <name type="scientific">Tanacetum cinerariifolium</name>
    <name type="common">Dalmatian daisy</name>
    <name type="synonym">Chrysanthemum cinerariifolium</name>
    <dbReference type="NCBI Taxonomy" id="118510"/>
    <lineage>
        <taxon>Eukaryota</taxon>
        <taxon>Viridiplantae</taxon>
        <taxon>Streptophyta</taxon>
        <taxon>Embryophyta</taxon>
        <taxon>Tracheophyta</taxon>
        <taxon>Spermatophyta</taxon>
        <taxon>Magnoliopsida</taxon>
        <taxon>eudicotyledons</taxon>
        <taxon>Gunneridae</taxon>
        <taxon>Pentapetalae</taxon>
        <taxon>asterids</taxon>
        <taxon>campanulids</taxon>
        <taxon>Asterales</taxon>
        <taxon>Asteraceae</taxon>
        <taxon>Asteroideae</taxon>
        <taxon>Anthemideae</taxon>
        <taxon>Anthemidinae</taxon>
        <taxon>Tanacetum</taxon>
    </lineage>
</organism>
<accession>A0A699RXJ4</accession>
<feature type="short sequence motif" description="VHIID" evidence="3">
    <location>
        <begin position="145"/>
        <end position="149"/>
    </location>
</feature>
<reference evidence="5" key="1">
    <citation type="journal article" date="2019" name="Sci. Rep.">
        <title>Draft genome of Tanacetum cinerariifolium, the natural source of mosquito coil.</title>
        <authorList>
            <person name="Yamashiro T."/>
            <person name="Shiraishi A."/>
            <person name="Satake H."/>
            <person name="Nakayama K."/>
        </authorList>
    </citation>
    <scope>NUCLEOTIDE SEQUENCE</scope>
</reference>
<dbReference type="AlphaFoldDB" id="A0A699RXJ4"/>
<sequence length="211" mass="23515">MLSSSSINSHHNQDQEVDLPPDLLIFPPPPSPSIYFRQLLLSCAHSISHSDFTAAHRITTSLSANSSPYGDSSERLIHSFAKALSLRLNPHPNLAINSNPSTNDDLIVQSSYLSLNQVTPFVRFTQLTANQAILEAIDHDQTNDIHILDFDIMHGVQWPPLMQAIADRDPPPSLRITATGTDLETLRRTGDRLSMFAHSLGLRFRFFPLLL</sequence>
<keyword evidence="1" id="KW-0805">Transcription regulation</keyword>
<evidence type="ECO:0000256" key="4">
    <source>
        <dbReference type="SAM" id="MobiDB-lite"/>
    </source>
</evidence>
<dbReference type="PROSITE" id="PS50985">
    <property type="entry name" value="GRAS"/>
    <property type="match status" value="1"/>
</dbReference>
<evidence type="ECO:0000313" key="5">
    <source>
        <dbReference type="EMBL" id="GFC89482.1"/>
    </source>
</evidence>
<evidence type="ECO:0000256" key="2">
    <source>
        <dbReference type="ARBA" id="ARBA00023163"/>
    </source>
</evidence>
<feature type="region of interest" description="Disordered" evidence="4">
    <location>
        <begin position="1"/>
        <end position="23"/>
    </location>
</feature>
<dbReference type="InterPro" id="IPR005202">
    <property type="entry name" value="TF_GRAS"/>
</dbReference>
<evidence type="ECO:0000256" key="3">
    <source>
        <dbReference type="PROSITE-ProRule" id="PRU01191"/>
    </source>
</evidence>
<proteinExistence type="inferred from homology"/>
<evidence type="ECO:0000256" key="1">
    <source>
        <dbReference type="ARBA" id="ARBA00023015"/>
    </source>
</evidence>
<comment type="caution">
    <text evidence="3">Lacks conserved residue(s) required for the propagation of feature annotation.</text>
</comment>
<dbReference type="EMBL" id="BKCJ011121148">
    <property type="protein sequence ID" value="GFC89482.1"/>
    <property type="molecule type" value="Genomic_DNA"/>
</dbReference>
<comment type="caution">
    <text evidence="5">The sequence shown here is derived from an EMBL/GenBank/DDBJ whole genome shotgun (WGS) entry which is preliminary data.</text>
</comment>